<reference evidence="3" key="1">
    <citation type="journal article" date="2018" name="Nat. Microbiol.">
        <title>Leveraging single-cell genomics to expand the fungal tree of life.</title>
        <authorList>
            <person name="Ahrendt S.R."/>
            <person name="Quandt C.A."/>
            <person name="Ciobanu D."/>
            <person name="Clum A."/>
            <person name="Salamov A."/>
            <person name="Andreopoulos B."/>
            <person name="Cheng J.F."/>
            <person name="Woyke T."/>
            <person name="Pelin A."/>
            <person name="Henrissat B."/>
            <person name="Reynolds N.K."/>
            <person name="Benny G.L."/>
            <person name="Smith M.E."/>
            <person name="James T.Y."/>
            <person name="Grigoriev I.V."/>
        </authorList>
    </citation>
    <scope>NUCLEOTIDE SEQUENCE [LARGE SCALE GENOMIC DNA]</scope>
</reference>
<accession>A0A4P9WCE9</accession>
<dbReference type="Proteomes" id="UP000269721">
    <property type="component" value="Unassembled WGS sequence"/>
</dbReference>
<evidence type="ECO:0000256" key="1">
    <source>
        <dbReference type="SAM" id="MobiDB-lite"/>
    </source>
</evidence>
<dbReference type="InterPro" id="IPR053221">
    <property type="entry name" value="Burnettramic_acid_biosynth"/>
</dbReference>
<dbReference type="OrthoDB" id="3068835at2759"/>
<dbReference type="PANTHER" id="PTHR38887">
    <property type="entry name" value="CHROMOSOME 21, WHOLE GENOME SHOTGUN SEQUENCE"/>
    <property type="match status" value="1"/>
</dbReference>
<name>A0A4P9WCE9_9FUNG</name>
<evidence type="ECO:0000313" key="2">
    <source>
        <dbReference type="EMBL" id="RKO90174.1"/>
    </source>
</evidence>
<sequence>MIPLAAMPRQTTDSCQPLPPTKFHYVPLNESEFDHELDFWSAASPANPSTAGGLRRPCAIPQITKTLHGNAYCPFARAFSPELLSAGVTQTEFLNFIDDLNLAVAASPPLQVLSHTGGILSFVPYHWAMWVGTGVQVAAEVAIWGASKSKSDSYMKEANRRYFHPRGLHAVICDTSAMQSMIGINKASGDNFLLPELTIDNLDENPLVRRVLAYDQRIAPLDFNVPPMPPRKENMLTRVSAAQVRMQQNKQQKAQAKLRAKANAQIAAEQGGCRIPSKRESELMKEMERSDREAEKQWRDKPNELEKIEKERQKKHRELEKEMEKVRRELVKDGGGSGQSALAKIEKKEKKDARKARWIVVNTWDGVMGKEDDEAGAQAEATSLAKAAASGVSSVAGANGKAVARGAEKRAEAFAGTDVKGGKRL</sequence>
<organism evidence="2 3">
    <name type="scientific">Blyttiomyces helicus</name>
    <dbReference type="NCBI Taxonomy" id="388810"/>
    <lineage>
        <taxon>Eukaryota</taxon>
        <taxon>Fungi</taxon>
        <taxon>Fungi incertae sedis</taxon>
        <taxon>Chytridiomycota</taxon>
        <taxon>Chytridiomycota incertae sedis</taxon>
        <taxon>Chytridiomycetes</taxon>
        <taxon>Chytridiomycetes incertae sedis</taxon>
        <taxon>Blyttiomyces</taxon>
    </lineage>
</organism>
<protein>
    <submittedName>
        <fullName evidence="2">Uncharacterized protein</fullName>
    </submittedName>
</protein>
<gene>
    <name evidence="2" type="ORF">BDK51DRAFT_52058</name>
</gene>
<dbReference type="PANTHER" id="PTHR38887:SF1">
    <property type="entry name" value="RAS MODIFICATION PROTEIN ERF4"/>
    <property type="match status" value="1"/>
</dbReference>
<feature type="region of interest" description="Disordered" evidence="1">
    <location>
        <begin position="328"/>
        <end position="348"/>
    </location>
</feature>
<feature type="region of interest" description="Disordered" evidence="1">
    <location>
        <begin position="373"/>
        <end position="425"/>
    </location>
</feature>
<feature type="compositionally biased region" description="Low complexity" evidence="1">
    <location>
        <begin position="377"/>
        <end position="404"/>
    </location>
</feature>
<keyword evidence="3" id="KW-1185">Reference proteome</keyword>
<dbReference type="EMBL" id="KZ995690">
    <property type="protein sequence ID" value="RKO90174.1"/>
    <property type="molecule type" value="Genomic_DNA"/>
</dbReference>
<proteinExistence type="predicted"/>
<evidence type="ECO:0000313" key="3">
    <source>
        <dbReference type="Proteomes" id="UP000269721"/>
    </source>
</evidence>
<dbReference type="AlphaFoldDB" id="A0A4P9WCE9"/>